<evidence type="ECO:0000313" key="1">
    <source>
        <dbReference type="EMBL" id="GIE16300.1"/>
    </source>
</evidence>
<dbReference type="AlphaFoldDB" id="A0A919J838"/>
<organism evidence="1 2">
    <name type="scientific">Paractinoplanes ferrugineus</name>
    <dbReference type="NCBI Taxonomy" id="113564"/>
    <lineage>
        <taxon>Bacteria</taxon>
        <taxon>Bacillati</taxon>
        <taxon>Actinomycetota</taxon>
        <taxon>Actinomycetes</taxon>
        <taxon>Micromonosporales</taxon>
        <taxon>Micromonosporaceae</taxon>
        <taxon>Paractinoplanes</taxon>
    </lineage>
</organism>
<gene>
    <name evidence="1" type="ORF">Afe05nite_81400</name>
</gene>
<protein>
    <submittedName>
        <fullName evidence="1">Uncharacterized protein</fullName>
    </submittedName>
</protein>
<sequence length="246" mass="25443">MPSDLGVGDSETVTLNVAPADNTTSATLTATTPGGTSSSVTVAGGALAEIPGSNPVEYTQTWTSTTPVTFTQAGRWVLRWVVTGTGGGAEDFERYVLPARTAGGPTWWPGRTQVAAYVPWLTVSLSKPGDQTYQGTFSDDTSPDGAVADRHIADAGALVAPLATVMPAALYELAGTVTALHAAASLAAAYARTDEDARRAENLLARAVTAYQRLTTAVDDAGVDADADEPILIANYPGCEPGYLFF</sequence>
<comment type="caution">
    <text evidence="1">The sequence shown here is derived from an EMBL/GenBank/DDBJ whole genome shotgun (WGS) entry which is preliminary data.</text>
</comment>
<keyword evidence="2" id="KW-1185">Reference proteome</keyword>
<dbReference type="EMBL" id="BOMM01000081">
    <property type="protein sequence ID" value="GIE16300.1"/>
    <property type="molecule type" value="Genomic_DNA"/>
</dbReference>
<dbReference type="Proteomes" id="UP000598174">
    <property type="component" value="Unassembled WGS sequence"/>
</dbReference>
<reference evidence="1" key="1">
    <citation type="submission" date="2021-01" db="EMBL/GenBank/DDBJ databases">
        <title>Whole genome shotgun sequence of Actinoplanes ferrugineus NBRC 15555.</title>
        <authorList>
            <person name="Komaki H."/>
            <person name="Tamura T."/>
        </authorList>
    </citation>
    <scope>NUCLEOTIDE SEQUENCE</scope>
    <source>
        <strain evidence="1">NBRC 15555</strain>
    </source>
</reference>
<name>A0A919J838_9ACTN</name>
<proteinExistence type="predicted"/>
<evidence type="ECO:0000313" key="2">
    <source>
        <dbReference type="Proteomes" id="UP000598174"/>
    </source>
</evidence>
<accession>A0A919J838</accession>
<dbReference type="RefSeq" id="WP_203822641.1">
    <property type="nucleotide sequence ID" value="NZ_BAAABP010000005.1"/>
</dbReference>